<evidence type="ECO:0000313" key="3">
    <source>
        <dbReference type="Proteomes" id="UP000056252"/>
    </source>
</evidence>
<evidence type="ECO:0000313" key="2">
    <source>
        <dbReference type="EMBL" id="ALO48753.1"/>
    </source>
</evidence>
<dbReference type="AlphaFoldDB" id="A0A0S2KKC5"/>
<dbReference type="EMBL" id="CP013195">
    <property type="protein sequence ID" value="ALO48753.1"/>
    <property type="molecule type" value="Genomic_DNA"/>
</dbReference>
<dbReference type="OrthoDB" id="1524444at2"/>
<protein>
    <recommendedName>
        <fullName evidence="4">Lipocalin-like domain-containing protein</fullName>
    </recommendedName>
</protein>
<feature type="signal peptide" evidence="1">
    <location>
        <begin position="1"/>
        <end position="22"/>
    </location>
</feature>
<evidence type="ECO:0008006" key="4">
    <source>
        <dbReference type="Google" id="ProtNLM"/>
    </source>
</evidence>
<dbReference type="RefSeq" id="WP_025066496.1">
    <property type="nucleotide sequence ID" value="NZ_CP013195.1"/>
</dbReference>
<gene>
    <name evidence="2" type="ORF">AS203_06390</name>
</gene>
<sequence length="121" mass="13585">MKKSLFLMLALLGIMVSMSSCSSDDAVEDAPSLKNTIWVNEEDGYNEISFGTVSFQWKHVEDNETESGFGGYTYYDPPLVKLTYLGSELGKEVTVFARVDGDKLIFDDVIYTKKGILYTKK</sequence>
<keyword evidence="1" id="KW-0732">Signal</keyword>
<dbReference type="Proteomes" id="UP000056252">
    <property type="component" value="Chromosome"/>
</dbReference>
<dbReference type="KEGG" id="peo:AS203_06390"/>
<proteinExistence type="predicted"/>
<organism evidence="2 3">
    <name type="scientific">Hoylesella enoeca</name>
    <dbReference type="NCBI Taxonomy" id="76123"/>
    <lineage>
        <taxon>Bacteria</taxon>
        <taxon>Pseudomonadati</taxon>
        <taxon>Bacteroidota</taxon>
        <taxon>Bacteroidia</taxon>
        <taxon>Bacteroidales</taxon>
        <taxon>Prevotellaceae</taxon>
        <taxon>Hoylesella</taxon>
    </lineage>
</organism>
<accession>A0A0S2KKC5</accession>
<name>A0A0S2KKC5_9BACT</name>
<evidence type="ECO:0000256" key="1">
    <source>
        <dbReference type="SAM" id="SignalP"/>
    </source>
</evidence>
<reference evidence="3" key="1">
    <citation type="submission" date="2015-11" db="EMBL/GenBank/DDBJ databases">
        <authorList>
            <person name="Holder M.E."/>
            <person name="Ajami N.J."/>
            <person name="Petrosino J.F."/>
        </authorList>
    </citation>
    <scope>NUCLEOTIDE SEQUENCE [LARGE SCALE GENOMIC DNA]</scope>
    <source>
        <strain evidence="3">F0113</strain>
    </source>
</reference>
<keyword evidence="3" id="KW-1185">Reference proteome</keyword>
<feature type="chain" id="PRO_5006601828" description="Lipocalin-like domain-containing protein" evidence="1">
    <location>
        <begin position="23"/>
        <end position="121"/>
    </location>
</feature>
<dbReference type="PROSITE" id="PS51257">
    <property type="entry name" value="PROKAR_LIPOPROTEIN"/>
    <property type="match status" value="1"/>
</dbReference>